<dbReference type="InterPro" id="IPR027417">
    <property type="entry name" value="P-loop_NTPase"/>
</dbReference>
<dbReference type="PANTHER" id="PTHR11669:SF0">
    <property type="entry name" value="PROTEIN STICHEL-LIKE 2"/>
    <property type="match status" value="1"/>
</dbReference>
<evidence type="ECO:0008006" key="3">
    <source>
        <dbReference type="Google" id="ProtNLM"/>
    </source>
</evidence>
<dbReference type="PANTHER" id="PTHR11669">
    <property type="entry name" value="REPLICATION FACTOR C / DNA POLYMERASE III GAMMA-TAU SUBUNIT"/>
    <property type="match status" value="1"/>
</dbReference>
<dbReference type="Pfam" id="PF13177">
    <property type="entry name" value="DNA_pol3_delta2"/>
    <property type="match status" value="1"/>
</dbReference>
<name>A0A1G1WCS4_9BACT</name>
<evidence type="ECO:0000313" key="2">
    <source>
        <dbReference type="Proteomes" id="UP000178162"/>
    </source>
</evidence>
<organism evidence="1 2">
    <name type="scientific">Candidatus Woykebacteria bacterium RBG_16_39_9b</name>
    <dbReference type="NCBI Taxonomy" id="1802595"/>
    <lineage>
        <taxon>Bacteria</taxon>
        <taxon>Candidatus Woykeibacteriota</taxon>
    </lineage>
</organism>
<dbReference type="EMBL" id="MHCR01000015">
    <property type="protein sequence ID" value="OGY25431.1"/>
    <property type="molecule type" value="Genomic_DNA"/>
</dbReference>
<dbReference type="STRING" id="1802595.A2134_01380"/>
<dbReference type="GO" id="GO:0006261">
    <property type="term" value="P:DNA-templated DNA replication"/>
    <property type="evidence" value="ECO:0007669"/>
    <property type="project" value="TreeGrafter"/>
</dbReference>
<dbReference type="SUPFAM" id="SSF52540">
    <property type="entry name" value="P-loop containing nucleoside triphosphate hydrolases"/>
    <property type="match status" value="1"/>
</dbReference>
<dbReference type="InterPro" id="IPR050238">
    <property type="entry name" value="DNA_Rep/Repair_Clamp_Loader"/>
</dbReference>
<proteinExistence type="predicted"/>
<comment type="caution">
    <text evidence="1">The sequence shown here is derived from an EMBL/GenBank/DDBJ whole genome shotgun (WGS) entry which is preliminary data.</text>
</comment>
<accession>A0A1G1WCS4</accession>
<dbReference type="AlphaFoldDB" id="A0A1G1WCS4"/>
<evidence type="ECO:0000313" key="1">
    <source>
        <dbReference type="EMBL" id="OGY25431.1"/>
    </source>
</evidence>
<dbReference type="Proteomes" id="UP000178162">
    <property type="component" value="Unassembled WGS sequence"/>
</dbReference>
<reference evidence="1 2" key="1">
    <citation type="journal article" date="2016" name="Nat. Commun.">
        <title>Thousands of microbial genomes shed light on interconnected biogeochemical processes in an aquifer system.</title>
        <authorList>
            <person name="Anantharaman K."/>
            <person name="Brown C.T."/>
            <person name="Hug L.A."/>
            <person name="Sharon I."/>
            <person name="Castelle C.J."/>
            <person name="Probst A.J."/>
            <person name="Thomas B.C."/>
            <person name="Singh A."/>
            <person name="Wilkins M.J."/>
            <person name="Karaoz U."/>
            <person name="Brodie E.L."/>
            <person name="Williams K.H."/>
            <person name="Hubbard S.S."/>
            <person name="Banfield J.F."/>
        </authorList>
    </citation>
    <scope>NUCLEOTIDE SEQUENCE [LARGE SCALE GENOMIC DNA]</scope>
</reference>
<sequence>MAAIPILLVGKNQEIREAQAKTLAKEFSEDPFDTHVINAISNGGIDTIREIIEMTTRRPFRASYSTFIINNAQYLTTEAQNAFLKTLEEPPPHTRIILTAITKHSMLSTIFSRCEVIDLGSGIEDLESITNNDIIFFNRYFDKSFFEQINNISAFDLDTWIKVWRKVLRAKILDQGASKTFSKLKTVEIKNYLKEILLVKAAMDKKVNQKLAFLKLMSDLLIFN</sequence>
<dbReference type="Gene3D" id="3.40.50.300">
    <property type="entry name" value="P-loop containing nucleotide triphosphate hydrolases"/>
    <property type="match status" value="1"/>
</dbReference>
<gene>
    <name evidence="1" type="ORF">A2134_01380</name>
</gene>
<protein>
    <recommendedName>
        <fullName evidence="3">DNA polymerase III gamma subunit domain-containing protein</fullName>
    </recommendedName>
</protein>